<evidence type="ECO:0000259" key="5">
    <source>
        <dbReference type="SMART" id="SM00249"/>
    </source>
</evidence>
<evidence type="ECO:0000256" key="4">
    <source>
        <dbReference type="SAM" id="MobiDB-lite"/>
    </source>
</evidence>
<dbReference type="InterPro" id="IPR011011">
    <property type="entry name" value="Znf_FYVE_PHD"/>
</dbReference>
<accession>A0ABY7GBZ8</accession>
<evidence type="ECO:0000256" key="2">
    <source>
        <dbReference type="ARBA" id="ARBA00022771"/>
    </source>
</evidence>
<feature type="domain" description="Zinc finger PHD-type" evidence="5">
    <location>
        <begin position="477"/>
        <end position="517"/>
    </location>
</feature>
<keyword evidence="2" id="KW-0863">Zinc-finger</keyword>
<reference evidence="6" key="1">
    <citation type="submission" date="2022-11" db="EMBL/GenBank/DDBJ databases">
        <title>Centuries of genome instability and evolution in soft-shell clam transmissible cancer (bioRxiv).</title>
        <authorList>
            <person name="Hart S.F.M."/>
            <person name="Yonemitsu M.A."/>
            <person name="Giersch R.M."/>
            <person name="Beal B.F."/>
            <person name="Arriagada G."/>
            <person name="Davis B.W."/>
            <person name="Ostrander E.A."/>
            <person name="Goff S.P."/>
            <person name="Metzger M.J."/>
        </authorList>
    </citation>
    <scope>NUCLEOTIDE SEQUENCE</scope>
    <source>
        <strain evidence="6">MELC-2E11</strain>
        <tissue evidence="6">Siphon/mantle</tissue>
    </source>
</reference>
<dbReference type="EMBL" id="CP111028">
    <property type="protein sequence ID" value="WAR31109.1"/>
    <property type="molecule type" value="Genomic_DNA"/>
</dbReference>
<proteinExistence type="predicted"/>
<evidence type="ECO:0000313" key="7">
    <source>
        <dbReference type="Proteomes" id="UP001164746"/>
    </source>
</evidence>
<protein>
    <submittedName>
        <fullName evidence="6">YNG1-like protein</fullName>
    </submittedName>
</protein>
<dbReference type="InterPro" id="IPR001965">
    <property type="entry name" value="Znf_PHD"/>
</dbReference>
<dbReference type="Gene3D" id="3.30.40.10">
    <property type="entry name" value="Zinc/RING finger domain, C3HC4 (zinc finger)"/>
    <property type="match status" value="1"/>
</dbReference>
<evidence type="ECO:0000256" key="3">
    <source>
        <dbReference type="ARBA" id="ARBA00022833"/>
    </source>
</evidence>
<dbReference type="InterPro" id="IPR046496">
    <property type="entry name" value="DUF6589"/>
</dbReference>
<evidence type="ECO:0000256" key="1">
    <source>
        <dbReference type="ARBA" id="ARBA00022723"/>
    </source>
</evidence>
<feature type="region of interest" description="Disordered" evidence="4">
    <location>
        <begin position="34"/>
        <end position="74"/>
    </location>
</feature>
<dbReference type="SUPFAM" id="SSF57903">
    <property type="entry name" value="FYVE/PHD zinc finger"/>
    <property type="match status" value="1"/>
</dbReference>
<feature type="compositionally biased region" description="Acidic residues" evidence="4">
    <location>
        <begin position="724"/>
        <end position="739"/>
    </location>
</feature>
<dbReference type="Proteomes" id="UP001164746">
    <property type="component" value="Chromosome 17"/>
</dbReference>
<gene>
    <name evidence="6" type="ORF">MAR_033651</name>
</gene>
<dbReference type="InterPro" id="IPR013083">
    <property type="entry name" value="Znf_RING/FYVE/PHD"/>
</dbReference>
<feature type="compositionally biased region" description="Acidic residues" evidence="4">
    <location>
        <begin position="44"/>
        <end position="74"/>
    </location>
</feature>
<keyword evidence="3" id="KW-0862">Zinc</keyword>
<feature type="compositionally biased region" description="Basic and acidic residues" evidence="4">
    <location>
        <begin position="709"/>
        <end position="719"/>
    </location>
</feature>
<name>A0ABY7GBZ8_MYAAR</name>
<dbReference type="SMART" id="SM00249">
    <property type="entry name" value="PHD"/>
    <property type="match status" value="2"/>
</dbReference>
<evidence type="ECO:0000313" key="6">
    <source>
        <dbReference type="EMBL" id="WAR31109.1"/>
    </source>
</evidence>
<dbReference type="Pfam" id="PF20231">
    <property type="entry name" value="DUF6589"/>
    <property type="match status" value="1"/>
</dbReference>
<feature type="domain" description="Zinc finger PHD-type" evidence="5">
    <location>
        <begin position="398"/>
        <end position="471"/>
    </location>
</feature>
<feature type="region of interest" description="Disordered" evidence="4">
    <location>
        <begin position="706"/>
        <end position="739"/>
    </location>
</feature>
<keyword evidence="7" id="KW-1185">Reference proteome</keyword>
<sequence>MNAVQMWRAGCKRSTHVFGRPDAMLAQHHEIVASSDVETVASEPETDPPDEDWEDVAEEDEELMSEELEDEHEGNELDETIMYGFDECPPGYTLCWDNVGRQVKARHQTRNHGNKYQTWALAYAVKNRIYTTNLDDKAVLRAENIAGDVYLLNSVEHRQIRDRMINMVSRIIKNCIPSAQNANIDEHIWHHFEEESKKKRNDVFTYPQMFNIGILEENPSSIPGVVNILEKLQEYVPTDGAIVHKLICWGDGLSCERHVDAQNSRANADNPLLRLEGLEPSAQEFHKRMLLMQDTMDTYFNPKSGMDKGTLYHLKNLFNHRSVTHNVSESFNYVSEFLRFVTEGYITAFALDELQMDDLDEEVETNTENVQRVSEVIVDKIWNPTRIVDGEGTCTNVYCFCKQEECISYVTGTSLSNVNIHASLDVEDDDSPMIECEGDQCPNGKWFHFECVGIDENEVPEGSWFCSKTCKSDSSSLCRCKKRKDEAMVECSYSLCANGLWFHASCVDESWYCSNECKGSDKMKKSTTENDLKYRYTQGLVWAGINDLIRRDAVRHNDGHMMVLYWKADLVNFFTKNHPKTVNIRGGMACNDEADLVNEFLNREFKESIRGLGSKATSDTLSRHGKLAGGVAKELQKMYASLYVDDPKIHIKTRRETKREDDMDVLVKLIRKEQLTRQLDIRCHKAFPKLDNKTISKVKFESKMASLSKRLDLSRDVRMRQATNDDDDDDDDVRDDDDD</sequence>
<organism evidence="6 7">
    <name type="scientific">Mya arenaria</name>
    <name type="common">Soft-shell clam</name>
    <dbReference type="NCBI Taxonomy" id="6604"/>
    <lineage>
        <taxon>Eukaryota</taxon>
        <taxon>Metazoa</taxon>
        <taxon>Spiralia</taxon>
        <taxon>Lophotrochozoa</taxon>
        <taxon>Mollusca</taxon>
        <taxon>Bivalvia</taxon>
        <taxon>Autobranchia</taxon>
        <taxon>Heteroconchia</taxon>
        <taxon>Euheterodonta</taxon>
        <taxon>Imparidentia</taxon>
        <taxon>Neoheterodontei</taxon>
        <taxon>Myida</taxon>
        <taxon>Myoidea</taxon>
        <taxon>Myidae</taxon>
        <taxon>Mya</taxon>
    </lineage>
</organism>
<keyword evidence="1" id="KW-0479">Metal-binding</keyword>